<gene>
    <name evidence="1" type="ordered locus">Pcar_1359</name>
</gene>
<reference evidence="2" key="1">
    <citation type="submission" date="2005-10" db="EMBL/GenBank/DDBJ databases">
        <title>Complete sequence of Pelobacter carbinolicus DSM 2380.</title>
        <authorList>
            <person name="Copeland A."/>
            <person name="Lucas S."/>
            <person name="Lapidus A."/>
            <person name="Barry K."/>
            <person name="Detter J.C."/>
            <person name="Glavina T."/>
            <person name="Hammon N."/>
            <person name="Israni S."/>
            <person name="Pitluck S."/>
            <person name="Chertkov O."/>
            <person name="Schmutz J."/>
            <person name="Larimer F."/>
            <person name="Land M."/>
            <person name="Kyrpides N."/>
            <person name="Ivanova N."/>
            <person name="Richardson P."/>
        </authorList>
    </citation>
    <scope>NUCLEOTIDE SEQUENCE [LARGE SCALE GENOMIC DNA]</scope>
    <source>
        <strain evidence="2">DSM 2380 / NBRC 103641 / GraBd1</strain>
    </source>
</reference>
<dbReference type="KEGG" id="pca:Pcar_1359"/>
<dbReference type="HOGENOM" id="CLU_2555254_0_0_7"/>
<evidence type="ECO:0000313" key="2">
    <source>
        <dbReference type="Proteomes" id="UP000002534"/>
    </source>
</evidence>
<evidence type="ECO:0000313" key="1">
    <source>
        <dbReference type="EMBL" id="ABA88607.2"/>
    </source>
</evidence>
<dbReference type="OrthoDB" id="5398716at2"/>
<protein>
    <recommendedName>
        <fullName evidence="3">Helix-turn-helix domain-containing protein</fullName>
    </recommendedName>
</protein>
<accession>Q3A4V0</accession>
<dbReference type="Proteomes" id="UP000002534">
    <property type="component" value="Chromosome"/>
</dbReference>
<dbReference type="STRING" id="338963.Pcar_1359"/>
<reference evidence="1 2" key="2">
    <citation type="journal article" date="2012" name="BMC Genomics">
        <title>The genome of Pelobacter carbinolicus reveals surprising metabolic capabilities and physiological features.</title>
        <authorList>
            <person name="Aklujkar M."/>
            <person name="Haveman S.A."/>
            <person name="Didonato R.Jr."/>
            <person name="Chertkov O."/>
            <person name="Han C.S."/>
            <person name="Land M.L."/>
            <person name="Brown P."/>
            <person name="Lovley D.R."/>
        </authorList>
    </citation>
    <scope>NUCLEOTIDE SEQUENCE [LARGE SCALE GENOMIC DNA]</scope>
    <source>
        <strain evidence="2">DSM 2380 / NBRC 103641 / GraBd1</strain>
    </source>
</reference>
<proteinExistence type="predicted"/>
<dbReference type="eggNOG" id="ENOG5033NPJ">
    <property type="taxonomic scope" value="Bacteria"/>
</dbReference>
<dbReference type="AlphaFoldDB" id="Q3A4V0"/>
<organism evidence="1 2">
    <name type="scientific">Syntrophotalea carbinolica (strain DSM 2380 / NBRC 103641 / GraBd1)</name>
    <name type="common">Pelobacter carbinolicus</name>
    <dbReference type="NCBI Taxonomy" id="338963"/>
    <lineage>
        <taxon>Bacteria</taxon>
        <taxon>Pseudomonadati</taxon>
        <taxon>Thermodesulfobacteriota</taxon>
        <taxon>Desulfuromonadia</taxon>
        <taxon>Desulfuromonadales</taxon>
        <taxon>Syntrophotaleaceae</taxon>
        <taxon>Syntrophotalea</taxon>
    </lineage>
</organism>
<evidence type="ECO:0008006" key="3">
    <source>
        <dbReference type="Google" id="ProtNLM"/>
    </source>
</evidence>
<keyword evidence="2" id="KW-1185">Reference proteome</keyword>
<name>Q3A4V0_SYNC1</name>
<dbReference type="RefSeq" id="WP_011341083.1">
    <property type="nucleotide sequence ID" value="NC_007498.2"/>
</dbReference>
<sequence>MCTVSPENSLMSVEEVALELGTTPLNILLYIKRGQLQGQEIEGKWFVASESLSALKATSDSVGSAPCKSSCGHGGGCGGGCH</sequence>
<dbReference type="EMBL" id="CP000142">
    <property type="protein sequence ID" value="ABA88607.2"/>
    <property type="molecule type" value="Genomic_DNA"/>
</dbReference>